<dbReference type="InterPro" id="IPR003441">
    <property type="entry name" value="NAC-dom"/>
</dbReference>
<dbReference type="GO" id="GO:0006355">
    <property type="term" value="P:regulation of DNA-templated transcription"/>
    <property type="evidence" value="ECO:0007669"/>
    <property type="project" value="InterPro"/>
</dbReference>
<evidence type="ECO:0000256" key="4">
    <source>
        <dbReference type="ARBA" id="ARBA00023242"/>
    </source>
</evidence>
<keyword evidence="2" id="KW-0238">DNA-binding</keyword>
<dbReference type="Pfam" id="PF02365">
    <property type="entry name" value="NAM"/>
    <property type="match status" value="1"/>
</dbReference>
<dbReference type="KEGG" id="nta:107774585"/>
<gene>
    <name evidence="6" type="primary">LOC107774585</name>
</gene>
<dbReference type="InterPro" id="IPR036093">
    <property type="entry name" value="NAC_dom_sf"/>
</dbReference>
<keyword evidence="5" id="KW-1185">Reference proteome</keyword>
<dbReference type="Proteomes" id="UP000790787">
    <property type="component" value="Chromosome 23"/>
</dbReference>
<dbReference type="GO" id="GO:0048731">
    <property type="term" value="P:system development"/>
    <property type="evidence" value="ECO:0000318"/>
    <property type="project" value="GO_Central"/>
</dbReference>
<organism evidence="5 6">
    <name type="scientific">Nicotiana tabacum</name>
    <name type="common">Common tobacco</name>
    <dbReference type="NCBI Taxonomy" id="4097"/>
    <lineage>
        <taxon>Eukaryota</taxon>
        <taxon>Viridiplantae</taxon>
        <taxon>Streptophyta</taxon>
        <taxon>Embryophyta</taxon>
        <taxon>Tracheophyta</taxon>
        <taxon>Spermatophyta</taxon>
        <taxon>Magnoliopsida</taxon>
        <taxon>eudicotyledons</taxon>
        <taxon>Gunneridae</taxon>
        <taxon>Pentapetalae</taxon>
        <taxon>asterids</taxon>
        <taxon>lamiids</taxon>
        <taxon>Solanales</taxon>
        <taxon>Solanaceae</taxon>
        <taxon>Nicotianoideae</taxon>
        <taxon>Nicotianeae</taxon>
        <taxon>Nicotiana</taxon>
    </lineage>
</organism>
<dbReference type="PaxDb" id="4097-A0A1S3YCC1"/>
<evidence type="ECO:0000313" key="6">
    <source>
        <dbReference type="RefSeq" id="XP_016449653.2"/>
    </source>
</evidence>
<sequence>MEINRENYNQILSDEQFFESIPIGYRFLPTDGELVEFYLKKKVNGETLPRNRIREIYINQHHPQELCNSQQRENSWYFFTGRKRRYKNGRKPNRQVIGKKGYWKATGVDSEVTYNGQIVGYKMTLDFYEQNGVKSQWKMHEYRLDRKSSLPDANSSIENQELDKYVLCEIYINTKAKHINKRSKKENNSEDLTIEDDESMNSLNNDNIIQDTDSTELNSYSSILSEINMYPYEAKMEHENSIGFKNNTEFGDQFIQEITPNFLASINHDQPPILREREMLYAPDCPCNYDQISNFGDGNFHCLQGFDELGVVIKHLFPEMKNEKSI</sequence>
<protein>
    <submittedName>
        <fullName evidence="6">Uncharacterized protein LOC107774585</fullName>
    </submittedName>
</protein>
<dbReference type="PANTHER" id="PTHR31719:SF43">
    <property type="entry name" value="NAC TRANSCRIPTION FACTOR 56"/>
    <property type="match status" value="1"/>
</dbReference>
<dbReference type="PROSITE" id="PS51005">
    <property type="entry name" value="NAC"/>
    <property type="match status" value="1"/>
</dbReference>
<dbReference type="AlphaFoldDB" id="A0A1S3YCC1"/>
<dbReference type="GeneID" id="107774585"/>
<name>A0A1S3YCC1_TOBAC</name>
<dbReference type="OrthoDB" id="1245909at2759"/>
<dbReference type="PANTHER" id="PTHR31719">
    <property type="entry name" value="NAC TRANSCRIPTION FACTOR 56"/>
    <property type="match status" value="1"/>
</dbReference>
<evidence type="ECO:0000256" key="1">
    <source>
        <dbReference type="ARBA" id="ARBA00023015"/>
    </source>
</evidence>
<reference evidence="6" key="2">
    <citation type="submission" date="2025-08" db="UniProtKB">
        <authorList>
            <consortium name="RefSeq"/>
        </authorList>
    </citation>
    <scope>IDENTIFICATION</scope>
    <source>
        <tissue evidence="6">Leaf</tissue>
    </source>
</reference>
<keyword evidence="4" id="KW-0539">Nucleus</keyword>
<accession>A0A1S3YCC1</accession>
<proteinExistence type="predicted"/>
<dbReference type="STRING" id="4097.A0A1S3YCC1"/>
<keyword evidence="3" id="KW-0804">Transcription</keyword>
<dbReference type="SUPFAM" id="SSF101941">
    <property type="entry name" value="NAC domain"/>
    <property type="match status" value="1"/>
</dbReference>
<evidence type="ECO:0000256" key="2">
    <source>
        <dbReference type="ARBA" id="ARBA00023125"/>
    </source>
</evidence>
<dbReference type="RefSeq" id="XP_016449653.2">
    <property type="nucleotide sequence ID" value="XM_016594167.2"/>
</dbReference>
<dbReference type="OMA" id="REIYINQ"/>
<evidence type="ECO:0000313" key="5">
    <source>
        <dbReference type="Proteomes" id="UP000790787"/>
    </source>
</evidence>
<dbReference type="RefSeq" id="XP_016449653.1">
    <property type="nucleotide sequence ID" value="XM_016594167.1"/>
</dbReference>
<dbReference type="Gene3D" id="2.170.150.80">
    <property type="entry name" value="NAC domain"/>
    <property type="match status" value="1"/>
</dbReference>
<keyword evidence="1" id="KW-0805">Transcription regulation</keyword>
<dbReference type="GO" id="GO:0003677">
    <property type="term" value="F:DNA binding"/>
    <property type="evidence" value="ECO:0007669"/>
    <property type="project" value="UniProtKB-KW"/>
</dbReference>
<reference evidence="5" key="1">
    <citation type="journal article" date="2014" name="Nat. Commun.">
        <title>The tobacco genome sequence and its comparison with those of tomato and potato.</title>
        <authorList>
            <person name="Sierro N."/>
            <person name="Battey J.N."/>
            <person name="Ouadi S."/>
            <person name="Bakaher N."/>
            <person name="Bovet L."/>
            <person name="Willig A."/>
            <person name="Goepfert S."/>
            <person name="Peitsch M.C."/>
            <person name="Ivanov N.V."/>
        </authorList>
    </citation>
    <scope>NUCLEOTIDE SEQUENCE [LARGE SCALE GENOMIC DNA]</scope>
</reference>
<evidence type="ECO:0000256" key="3">
    <source>
        <dbReference type="ARBA" id="ARBA00023163"/>
    </source>
</evidence>